<accession>A0A7R8WNN1</accession>
<name>A0A7R8WNN1_9CRUS</name>
<dbReference type="EMBL" id="OB664367">
    <property type="protein sequence ID" value="CAD7232206.1"/>
    <property type="molecule type" value="Genomic_DNA"/>
</dbReference>
<gene>
    <name evidence="1" type="ORF">CTOB1V02_LOCUS10046</name>
</gene>
<reference evidence="1" key="1">
    <citation type="submission" date="2020-11" db="EMBL/GenBank/DDBJ databases">
        <authorList>
            <person name="Tran Van P."/>
        </authorList>
    </citation>
    <scope>NUCLEOTIDE SEQUENCE</scope>
</reference>
<sequence length="89" mass="10184">MESATTFHRTAAVHRVSIVELKKLLFISCKFRILGAARIHPIQVDIDSVWLYSHGDLAARDLKDVDLMKMEAECDPTEPEAWVYRSPWG</sequence>
<proteinExistence type="predicted"/>
<dbReference type="AlphaFoldDB" id="A0A7R8WNN1"/>
<protein>
    <submittedName>
        <fullName evidence="1">Uncharacterized protein</fullName>
    </submittedName>
</protein>
<organism evidence="1">
    <name type="scientific">Cyprideis torosa</name>
    <dbReference type="NCBI Taxonomy" id="163714"/>
    <lineage>
        <taxon>Eukaryota</taxon>
        <taxon>Metazoa</taxon>
        <taxon>Ecdysozoa</taxon>
        <taxon>Arthropoda</taxon>
        <taxon>Crustacea</taxon>
        <taxon>Oligostraca</taxon>
        <taxon>Ostracoda</taxon>
        <taxon>Podocopa</taxon>
        <taxon>Podocopida</taxon>
        <taxon>Cytherocopina</taxon>
        <taxon>Cytheroidea</taxon>
        <taxon>Cytherideidae</taxon>
        <taxon>Cyprideis</taxon>
    </lineage>
</organism>
<evidence type="ECO:0000313" key="1">
    <source>
        <dbReference type="EMBL" id="CAD7232206.1"/>
    </source>
</evidence>